<keyword evidence="9" id="KW-1185">Reference proteome</keyword>
<comment type="caution">
    <text evidence="8">The sequence shown here is derived from an EMBL/GenBank/DDBJ whole genome shotgun (WGS) entry which is preliminary data.</text>
</comment>
<gene>
    <name evidence="8" type="ORF">DFJ65_2737</name>
</gene>
<evidence type="ECO:0000256" key="4">
    <source>
        <dbReference type="ARBA" id="ARBA00032089"/>
    </source>
</evidence>
<evidence type="ECO:0000259" key="7">
    <source>
        <dbReference type="Pfam" id="PF04085"/>
    </source>
</evidence>
<protein>
    <recommendedName>
        <fullName evidence="2">Cell shape-determining protein MreC</fullName>
    </recommendedName>
    <alternativeName>
        <fullName evidence="4">Cell shape protein MreC</fullName>
    </alternativeName>
</protein>
<keyword evidence="6" id="KW-0732">Signal</keyword>
<dbReference type="GO" id="GO:0005886">
    <property type="term" value="C:plasma membrane"/>
    <property type="evidence" value="ECO:0007669"/>
    <property type="project" value="TreeGrafter"/>
</dbReference>
<accession>A0A3D9V0C0</accession>
<reference evidence="8 9" key="1">
    <citation type="submission" date="2018-08" db="EMBL/GenBank/DDBJ databases">
        <title>Sequencing the genomes of 1000 actinobacteria strains.</title>
        <authorList>
            <person name="Klenk H.-P."/>
        </authorList>
    </citation>
    <scope>NUCLEOTIDE SEQUENCE [LARGE SCALE GENOMIC DNA]</scope>
    <source>
        <strain evidence="8 9">DSM 22967</strain>
    </source>
</reference>
<dbReference type="PANTHER" id="PTHR34138:SF1">
    <property type="entry name" value="CELL SHAPE-DETERMINING PROTEIN MREC"/>
    <property type="match status" value="1"/>
</dbReference>
<dbReference type="InterPro" id="IPR042175">
    <property type="entry name" value="Cell/Rod_MreC_2"/>
</dbReference>
<feature type="compositionally biased region" description="Basic and acidic residues" evidence="5">
    <location>
        <begin position="62"/>
        <end position="72"/>
    </location>
</feature>
<dbReference type="Gene3D" id="2.40.10.340">
    <property type="entry name" value="Rod shape-determining protein MreC, domain 1"/>
    <property type="match status" value="1"/>
</dbReference>
<dbReference type="AlphaFoldDB" id="A0A3D9V0C0"/>
<proteinExistence type="inferred from homology"/>
<feature type="signal peptide" evidence="6">
    <location>
        <begin position="1"/>
        <end position="28"/>
    </location>
</feature>
<dbReference type="PROSITE" id="PS51318">
    <property type="entry name" value="TAT"/>
    <property type="match status" value="1"/>
</dbReference>
<evidence type="ECO:0000256" key="5">
    <source>
        <dbReference type="SAM" id="MobiDB-lite"/>
    </source>
</evidence>
<evidence type="ECO:0000256" key="3">
    <source>
        <dbReference type="ARBA" id="ARBA00022960"/>
    </source>
</evidence>
<feature type="domain" description="Rod shape-determining protein MreC beta-barrel core" evidence="7">
    <location>
        <begin position="114"/>
        <end position="260"/>
    </location>
</feature>
<dbReference type="InterPro" id="IPR042177">
    <property type="entry name" value="Cell/Rod_1"/>
</dbReference>
<feature type="region of interest" description="Disordered" evidence="5">
    <location>
        <begin position="49"/>
        <end position="72"/>
    </location>
</feature>
<dbReference type="EMBL" id="QTUA01000001">
    <property type="protein sequence ID" value="REF31664.1"/>
    <property type="molecule type" value="Genomic_DNA"/>
</dbReference>
<keyword evidence="3" id="KW-0133">Cell shape</keyword>
<feature type="chain" id="PRO_5017805766" description="Cell shape-determining protein MreC" evidence="6">
    <location>
        <begin position="29"/>
        <end position="275"/>
    </location>
</feature>
<evidence type="ECO:0000256" key="1">
    <source>
        <dbReference type="ARBA" id="ARBA00009369"/>
    </source>
</evidence>
<evidence type="ECO:0000256" key="6">
    <source>
        <dbReference type="SAM" id="SignalP"/>
    </source>
</evidence>
<dbReference type="InterPro" id="IPR055342">
    <property type="entry name" value="MreC_beta-barrel_core"/>
</dbReference>
<organism evidence="8 9">
    <name type="scientific">Calidifontibacter indicus</name>
    <dbReference type="NCBI Taxonomy" id="419650"/>
    <lineage>
        <taxon>Bacteria</taxon>
        <taxon>Bacillati</taxon>
        <taxon>Actinomycetota</taxon>
        <taxon>Actinomycetes</taxon>
        <taxon>Micrococcales</taxon>
        <taxon>Dermacoccaceae</taxon>
        <taxon>Calidifontibacter</taxon>
    </lineage>
</organism>
<evidence type="ECO:0000313" key="9">
    <source>
        <dbReference type="Proteomes" id="UP000256253"/>
    </source>
</evidence>
<evidence type="ECO:0000256" key="2">
    <source>
        <dbReference type="ARBA" id="ARBA00013855"/>
    </source>
</evidence>
<comment type="similarity">
    <text evidence="1">Belongs to the MreC family.</text>
</comment>
<evidence type="ECO:0000313" key="8">
    <source>
        <dbReference type="EMBL" id="REF31664.1"/>
    </source>
</evidence>
<dbReference type="InterPro" id="IPR006311">
    <property type="entry name" value="TAT_signal"/>
</dbReference>
<dbReference type="Pfam" id="PF04085">
    <property type="entry name" value="MreC"/>
    <property type="match status" value="1"/>
</dbReference>
<dbReference type="Gene3D" id="2.40.10.350">
    <property type="entry name" value="Rod shape-determining protein MreC, domain 2"/>
    <property type="match status" value="1"/>
</dbReference>
<name>A0A3D9V0C0_9MICO</name>
<dbReference type="GO" id="GO:0008360">
    <property type="term" value="P:regulation of cell shape"/>
    <property type="evidence" value="ECO:0007669"/>
    <property type="project" value="UniProtKB-KW"/>
</dbReference>
<dbReference type="RefSeq" id="WP_115923469.1">
    <property type="nucleotide sequence ID" value="NZ_QTUA01000001.1"/>
</dbReference>
<dbReference type="PANTHER" id="PTHR34138">
    <property type="entry name" value="CELL SHAPE-DETERMINING PROTEIN MREC"/>
    <property type="match status" value="1"/>
</dbReference>
<dbReference type="InterPro" id="IPR007221">
    <property type="entry name" value="MreC"/>
</dbReference>
<dbReference type="OrthoDB" id="5196068at2"/>
<dbReference type="Proteomes" id="UP000256253">
    <property type="component" value="Unassembled WGS sequence"/>
</dbReference>
<sequence>MALRPHTRRRVLAVGLAGCLLAVVVDQAAPGATAPVRRVAAEVFSPAQSALSGGDDANSLARQRDSALRDAGDSRANAATLSALRTLLGSAPADGRRFVAARVIGYTTGTTAGTVQQVTIDAGSADGIRTNLTVIATDGLVGRTVAVSTHSATVQLLTDPDSAVGVRVGAPGMLASVSAKVPAGLPTRDPGRLTLRIAGTTQAKVGDRATTLGSIDQTPYVSGVPVGTVVSVDPDRGQGAPTAVLRPAVDVSRLDLVGVVLPGDRQTRPTVQGTR</sequence>